<evidence type="ECO:0000313" key="1">
    <source>
        <dbReference type="EMBL" id="ARX34089.1"/>
    </source>
</evidence>
<reference evidence="2 4" key="2">
    <citation type="submission" date="2018-06" db="EMBL/GenBank/DDBJ databases">
        <authorList>
            <consortium name="Pathogen Informatics"/>
            <person name="Doyle S."/>
        </authorList>
    </citation>
    <scope>NUCLEOTIDE SEQUENCE [LARGE SCALE GENOMIC DNA]</scope>
    <source>
        <strain evidence="2 4">NCTC10975</strain>
    </source>
</reference>
<organism evidence="2 4">
    <name type="scientific">Proteus mirabilis</name>
    <dbReference type="NCBI Taxonomy" id="584"/>
    <lineage>
        <taxon>Bacteria</taxon>
        <taxon>Pseudomonadati</taxon>
        <taxon>Pseudomonadota</taxon>
        <taxon>Gammaproteobacteria</taxon>
        <taxon>Enterobacterales</taxon>
        <taxon>Morganellaceae</taxon>
        <taxon>Proteus</taxon>
    </lineage>
</organism>
<proteinExistence type="predicted"/>
<evidence type="ECO:0000313" key="3">
    <source>
        <dbReference type="Proteomes" id="UP000195540"/>
    </source>
</evidence>
<evidence type="ECO:0000313" key="4">
    <source>
        <dbReference type="Proteomes" id="UP000251485"/>
    </source>
</evidence>
<dbReference type="Proteomes" id="UP000195540">
    <property type="component" value="Chromosome"/>
</dbReference>
<dbReference type="RefSeq" id="WP_049213453.1">
    <property type="nucleotide sequence ID" value="NZ_BGKS01000073.1"/>
</dbReference>
<reference evidence="1 3" key="1">
    <citation type="submission" date="2017-05" db="EMBL/GenBank/DDBJ databases">
        <title>Whole genome sequencing of Proteus mirabilis AR_0155.</title>
        <authorList>
            <person name="Conlan S."/>
            <person name="Thomas P.J."/>
            <person name="Mullikin J."/>
            <person name="Frank K.M."/>
            <person name="Segre J.A."/>
        </authorList>
    </citation>
    <scope>NUCLEOTIDE SEQUENCE [LARGE SCALE GENOMIC DNA]</scope>
    <source>
        <strain evidence="1 3">AR_0155</strain>
    </source>
</reference>
<evidence type="ECO:0000313" key="2">
    <source>
        <dbReference type="EMBL" id="SPY95439.1"/>
    </source>
</evidence>
<dbReference type="Proteomes" id="UP000251485">
    <property type="component" value="Unassembled WGS sequence"/>
</dbReference>
<accession>A0A1Z1SU80</accession>
<dbReference type="AlphaFoldDB" id="A0A1Z1SU80"/>
<protein>
    <submittedName>
        <fullName evidence="2">Uncharacterized protein</fullName>
    </submittedName>
</protein>
<gene>
    <name evidence="1" type="ORF">AM402_07965</name>
    <name evidence="2" type="ORF">NCTC10975_01445</name>
</gene>
<sequence>MYNYKRNILRGSTLLILAVAIVLLILLIQRQRQPNPDSFLCTAKTVTNIQPKNFNVSGSIVLDFKKKRITLQYDIITNEQVKKVLYRDIYINNLHTPQPGVYTFDVDSVKIFATDTAGDFLSHFRLLHSGAANEIRITKVGNNTYLYSLNKQIYNVCTAQ</sequence>
<name>A0A1Z1SU80_PROMI</name>
<dbReference type="EMBL" id="UAUE01000009">
    <property type="protein sequence ID" value="SPY95439.1"/>
    <property type="molecule type" value="Genomic_DNA"/>
</dbReference>
<dbReference type="EMBL" id="CP021694">
    <property type="protein sequence ID" value="ARX34089.1"/>
    <property type="molecule type" value="Genomic_DNA"/>
</dbReference>